<proteinExistence type="inferred from homology"/>
<keyword evidence="3 5" id="KW-0378">Hydrolase</keyword>
<keyword evidence="7" id="KW-0732">Signal</keyword>
<dbReference type="PANTHER" id="PTHR43806">
    <property type="entry name" value="PEPTIDASE S8"/>
    <property type="match status" value="1"/>
</dbReference>
<dbReference type="Gene3D" id="3.40.50.200">
    <property type="entry name" value="Peptidase S8/S53 domain"/>
    <property type="match status" value="1"/>
</dbReference>
<name>A0ABW8JPG2_9GAMM</name>
<dbReference type="Pfam" id="PF00082">
    <property type="entry name" value="Peptidase_S8"/>
    <property type="match status" value="1"/>
</dbReference>
<feature type="chain" id="PRO_5046245333" evidence="7">
    <location>
        <begin position="26"/>
        <end position="657"/>
    </location>
</feature>
<feature type="domain" description="Peptidase C-terminal archaeal/bacterial" evidence="9">
    <location>
        <begin position="566"/>
        <end position="634"/>
    </location>
</feature>
<gene>
    <name evidence="10" type="ORF">ISP15_14970</name>
</gene>
<feature type="active site" description="Charge relay system" evidence="5">
    <location>
        <position position="279"/>
    </location>
</feature>
<evidence type="ECO:0000256" key="6">
    <source>
        <dbReference type="RuleBase" id="RU003355"/>
    </source>
</evidence>
<dbReference type="Pfam" id="PF04151">
    <property type="entry name" value="PPC"/>
    <property type="match status" value="1"/>
</dbReference>
<evidence type="ECO:0000256" key="7">
    <source>
        <dbReference type="SAM" id="SignalP"/>
    </source>
</evidence>
<accession>A0ABW8JPG2</accession>
<dbReference type="InterPro" id="IPR000209">
    <property type="entry name" value="Peptidase_S8/S53_dom"/>
</dbReference>
<organism evidence="10 11">
    <name type="scientific">Dyella jejuensis</name>
    <dbReference type="NCBI Taxonomy" id="1432009"/>
    <lineage>
        <taxon>Bacteria</taxon>
        <taxon>Pseudomonadati</taxon>
        <taxon>Pseudomonadota</taxon>
        <taxon>Gammaproteobacteria</taxon>
        <taxon>Lysobacterales</taxon>
        <taxon>Rhodanobacteraceae</taxon>
        <taxon>Dyella</taxon>
    </lineage>
</organism>
<protein>
    <submittedName>
        <fullName evidence="10">S8 family serine peptidase</fullName>
    </submittedName>
</protein>
<dbReference type="CDD" id="cd07496">
    <property type="entry name" value="Peptidases_S8_13"/>
    <property type="match status" value="1"/>
</dbReference>
<dbReference type="PANTHER" id="PTHR43806:SF11">
    <property type="entry name" value="CEREVISIN-RELATED"/>
    <property type="match status" value="1"/>
</dbReference>
<keyword evidence="4 5" id="KW-0720">Serine protease</keyword>
<evidence type="ECO:0000259" key="8">
    <source>
        <dbReference type="Pfam" id="PF00082"/>
    </source>
</evidence>
<dbReference type="InterPro" id="IPR050131">
    <property type="entry name" value="Peptidase_S8_subtilisin-like"/>
</dbReference>
<reference evidence="10 11" key="1">
    <citation type="submission" date="2020-10" db="EMBL/GenBank/DDBJ databases">
        <title>Phylogeny of dyella-like bacteria.</title>
        <authorList>
            <person name="Fu J."/>
        </authorList>
    </citation>
    <scope>NUCLEOTIDE SEQUENCE [LARGE SCALE GENOMIC DNA]</scope>
    <source>
        <strain evidence="10 11">JP1</strain>
    </source>
</reference>
<dbReference type="InterPro" id="IPR036852">
    <property type="entry name" value="Peptidase_S8/S53_dom_sf"/>
</dbReference>
<dbReference type="InterPro" id="IPR034176">
    <property type="entry name" value="Peptidases_S8_13"/>
</dbReference>
<dbReference type="SUPFAM" id="SSF52743">
    <property type="entry name" value="Subtilisin-like"/>
    <property type="match status" value="1"/>
</dbReference>
<dbReference type="PROSITE" id="PS00138">
    <property type="entry name" value="SUBTILASE_SER"/>
    <property type="match status" value="1"/>
</dbReference>
<dbReference type="PRINTS" id="PR00723">
    <property type="entry name" value="SUBTILISIN"/>
</dbReference>
<dbReference type="RefSeq" id="WP_404548453.1">
    <property type="nucleotide sequence ID" value="NZ_JADIKJ010000017.1"/>
</dbReference>
<comment type="caution">
    <text evidence="10">The sequence shown here is derived from an EMBL/GenBank/DDBJ whole genome shotgun (WGS) entry which is preliminary data.</text>
</comment>
<dbReference type="InterPro" id="IPR023828">
    <property type="entry name" value="Peptidase_S8_Ser-AS"/>
</dbReference>
<evidence type="ECO:0000313" key="11">
    <source>
        <dbReference type="Proteomes" id="UP001620461"/>
    </source>
</evidence>
<feature type="active site" description="Charge relay system" evidence="5">
    <location>
        <position position="469"/>
    </location>
</feature>
<dbReference type="Proteomes" id="UP001620461">
    <property type="component" value="Unassembled WGS sequence"/>
</dbReference>
<dbReference type="PROSITE" id="PS51892">
    <property type="entry name" value="SUBTILASE"/>
    <property type="match status" value="1"/>
</dbReference>
<evidence type="ECO:0000256" key="5">
    <source>
        <dbReference type="PROSITE-ProRule" id="PRU01240"/>
    </source>
</evidence>
<dbReference type="InterPro" id="IPR015500">
    <property type="entry name" value="Peptidase_S8_subtilisin-rel"/>
</dbReference>
<feature type="active site" description="Charge relay system" evidence="5">
    <location>
        <position position="210"/>
    </location>
</feature>
<dbReference type="PROSITE" id="PS00136">
    <property type="entry name" value="SUBTILASE_ASP"/>
    <property type="match status" value="1"/>
</dbReference>
<evidence type="ECO:0000256" key="1">
    <source>
        <dbReference type="ARBA" id="ARBA00011073"/>
    </source>
</evidence>
<feature type="domain" description="Peptidase S8/S53" evidence="8">
    <location>
        <begin position="201"/>
        <end position="521"/>
    </location>
</feature>
<sequence length="657" mass="66755">MKPFPSIRISAIVAALAVAIPTAQAADASALPAPKALARLSVATEANQTYNRFIVTYRDGTSERSNRNNAVQNINAAIGRAGLGRATISSTGATIAPLQASYQRKLAIGADLIRTSRALNQSEANSLMRQIAADPAVAHVQPDFKMHAVRDIAAPADLQARAQAAMQAFTPDDPNYAQYQWDYWDATGGANTNNAWELADGTGVTVAVIDTGITQHPDLDLSLADEGYDFISDAYVSGRDTDDRAPGGWDLGDWTTTEPYLSDTTCVSADNPAEPSSWHGTHVAGTVAELTNNGIGMAGTAYNAKVLPLRALGHCGGYTSDIVDAIEWASGGHVEGVPDNTHVAQVINMSLGSGDACTANDATGVAVADALGRGTTVVVAAGNSGADVANFSPASCPGVIAVASSGITGKRAFYSNYGAGVTLAAPGGGIYANDASSGQQVNEGFVWSAINDGDTTPENPTYGGYAGTSQATPHVAGTVALMLSAAQAAGLAAPSPADIKNMLVGSARPFPVAEDHPIGAGIVDAAAAVNAALGNDSGNPDDGANAIALTNGVILPGQSAGYNGSILYSIVVPAGATTLNIRSLGGSGDTTLYVKAGSAPSADGSNADFVSAKPGNNEAVVIPKPQAATYYILLAAKKADTQVYNFTNVSVLAAYKP</sequence>
<comment type="similarity">
    <text evidence="1 5 6">Belongs to the peptidase S8 family.</text>
</comment>
<feature type="signal peptide" evidence="7">
    <location>
        <begin position="1"/>
        <end position="25"/>
    </location>
</feature>
<evidence type="ECO:0000256" key="3">
    <source>
        <dbReference type="ARBA" id="ARBA00022801"/>
    </source>
</evidence>
<dbReference type="InterPro" id="IPR007280">
    <property type="entry name" value="Peptidase_C_arc/bac"/>
</dbReference>
<keyword evidence="2 5" id="KW-0645">Protease</keyword>
<keyword evidence="11" id="KW-1185">Reference proteome</keyword>
<evidence type="ECO:0000259" key="9">
    <source>
        <dbReference type="Pfam" id="PF04151"/>
    </source>
</evidence>
<dbReference type="Gene3D" id="2.60.120.380">
    <property type="match status" value="1"/>
</dbReference>
<evidence type="ECO:0000256" key="2">
    <source>
        <dbReference type="ARBA" id="ARBA00022670"/>
    </source>
</evidence>
<dbReference type="InterPro" id="IPR023827">
    <property type="entry name" value="Peptidase_S8_Asp-AS"/>
</dbReference>
<evidence type="ECO:0000256" key="4">
    <source>
        <dbReference type="ARBA" id="ARBA00022825"/>
    </source>
</evidence>
<evidence type="ECO:0000313" key="10">
    <source>
        <dbReference type="EMBL" id="MFK2901640.1"/>
    </source>
</evidence>
<dbReference type="EMBL" id="JADIKJ010000017">
    <property type="protein sequence ID" value="MFK2901640.1"/>
    <property type="molecule type" value="Genomic_DNA"/>
</dbReference>